<comment type="subcellular location">
    <subcellularLocation>
        <location evidence="1">Membrane</location>
        <topology evidence="1">Peripheral membrane protein</topology>
    </subcellularLocation>
</comment>
<dbReference type="SUPFAM" id="SSF55008">
    <property type="entry name" value="HMA, heavy metal-associated domain"/>
    <property type="match status" value="1"/>
</dbReference>
<dbReference type="RefSeq" id="XP_071921221.1">
    <property type="nucleotide sequence ID" value="XM_072065120.1"/>
</dbReference>
<feature type="domain" description="HMA" evidence="3">
    <location>
        <begin position="5"/>
        <end position="69"/>
    </location>
</feature>
<dbReference type="PANTHER" id="PTHR47005:SF5">
    <property type="entry name" value="HEAVY METAL TRANSPORT_DETOXIFICATION SUPERFAMILY PROTEIN"/>
    <property type="match status" value="1"/>
</dbReference>
<feature type="region of interest" description="Disordered" evidence="2">
    <location>
        <begin position="74"/>
        <end position="158"/>
    </location>
</feature>
<protein>
    <recommendedName>
        <fullName evidence="3">HMA domain-containing protein</fullName>
    </recommendedName>
</protein>
<evidence type="ECO:0000256" key="1">
    <source>
        <dbReference type="ARBA" id="ARBA00004170"/>
    </source>
</evidence>
<evidence type="ECO:0000313" key="5">
    <source>
        <dbReference type="RefSeq" id="XP_071921221.1"/>
    </source>
</evidence>
<dbReference type="GeneID" id="113708720"/>
<name>A0ABM4VNV4_COFAR</name>
<dbReference type="InterPro" id="IPR006121">
    <property type="entry name" value="HMA_dom"/>
</dbReference>
<organism evidence="4 5">
    <name type="scientific">Coffea arabica</name>
    <name type="common">Arabian coffee</name>
    <dbReference type="NCBI Taxonomy" id="13443"/>
    <lineage>
        <taxon>Eukaryota</taxon>
        <taxon>Viridiplantae</taxon>
        <taxon>Streptophyta</taxon>
        <taxon>Embryophyta</taxon>
        <taxon>Tracheophyta</taxon>
        <taxon>Spermatophyta</taxon>
        <taxon>Magnoliopsida</taxon>
        <taxon>eudicotyledons</taxon>
        <taxon>Gunneridae</taxon>
        <taxon>Pentapetalae</taxon>
        <taxon>asterids</taxon>
        <taxon>lamiids</taxon>
        <taxon>Gentianales</taxon>
        <taxon>Rubiaceae</taxon>
        <taxon>Ixoroideae</taxon>
        <taxon>Gardenieae complex</taxon>
        <taxon>Bertiereae - Coffeeae clade</taxon>
        <taxon>Coffeeae</taxon>
        <taxon>Coffea</taxon>
    </lineage>
</organism>
<evidence type="ECO:0000259" key="3">
    <source>
        <dbReference type="PROSITE" id="PS50846"/>
    </source>
</evidence>
<dbReference type="PANTHER" id="PTHR47005">
    <property type="entry name" value="HEAVY METAL TRANSPORT/DETOXIFICATION SUPERFAMILY PROTEIN"/>
    <property type="match status" value="1"/>
</dbReference>
<dbReference type="InterPro" id="IPR036163">
    <property type="entry name" value="HMA_dom_sf"/>
</dbReference>
<keyword evidence="4" id="KW-1185">Reference proteome</keyword>
<dbReference type="PROSITE" id="PS50846">
    <property type="entry name" value="HMA_2"/>
    <property type="match status" value="1"/>
</dbReference>
<feature type="compositionally biased region" description="Basic and acidic residues" evidence="2">
    <location>
        <begin position="79"/>
        <end position="149"/>
    </location>
</feature>
<dbReference type="Gene3D" id="3.30.70.100">
    <property type="match status" value="1"/>
</dbReference>
<sequence>MTEKVTTMKLTVDLHCPSCYKKVKKILCKFPQIRDQVYDEKQNLVTVTVVCCSPEKIRDKLCCKGGKVITSIEIVEPGESQKPKPDDQKPPQSGKAKEKTIEPKPDDQKPPQSGKAKEKTIEPKPDDQKPPQSGKAKEKTIEPKPDDQKPPAAGKPEPCSHPPIPVVICCVLCSEGYRGGRCCCRNWRPVPPHACGCGCGSRYSHCDYFSEQNTADCTIM</sequence>
<accession>A0ABM4VNV4</accession>
<gene>
    <name evidence="5" type="primary">LOC113708720</name>
</gene>
<proteinExistence type="predicted"/>
<dbReference type="Proteomes" id="UP001652660">
    <property type="component" value="Chromosome 9c"/>
</dbReference>
<evidence type="ECO:0000256" key="2">
    <source>
        <dbReference type="SAM" id="MobiDB-lite"/>
    </source>
</evidence>
<evidence type="ECO:0000313" key="4">
    <source>
        <dbReference type="Proteomes" id="UP001652660"/>
    </source>
</evidence>
<reference evidence="5" key="1">
    <citation type="submission" date="2025-08" db="UniProtKB">
        <authorList>
            <consortium name="RefSeq"/>
        </authorList>
    </citation>
    <scope>IDENTIFICATION</scope>
    <source>
        <tissue evidence="5">Leaves</tissue>
    </source>
</reference>